<dbReference type="Proteomes" id="UP000318943">
    <property type="component" value="Unassembled WGS sequence"/>
</dbReference>
<reference evidence="1 2" key="1">
    <citation type="submission" date="2019-05" db="EMBL/GenBank/DDBJ databases">
        <title>Whole genome sequence analysis of Cupriavidus campinensis S14E4C strain.</title>
        <authorList>
            <person name="Abbaszade G."/>
            <person name="Szabo A."/>
            <person name="Toumi M."/>
            <person name="Toth E."/>
        </authorList>
    </citation>
    <scope>NUCLEOTIDE SEQUENCE [LARGE SCALE GENOMIC DNA]</scope>
    <source>
        <strain evidence="1 2">S14E4C</strain>
    </source>
</reference>
<proteinExistence type="predicted"/>
<gene>
    <name evidence="1" type="ORF">FGG12_17520</name>
</gene>
<keyword evidence="2" id="KW-1185">Reference proteome</keyword>
<evidence type="ECO:0008006" key="3">
    <source>
        <dbReference type="Google" id="ProtNLM"/>
    </source>
</evidence>
<organism evidence="1 2">
    <name type="scientific">Cupriavidus campinensis</name>
    <dbReference type="NCBI Taxonomy" id="151783"/>
    <lineage>
        <taxon>Bacteria</taxon>
        <taxon>Pseudomonadati</taxon>
        <taxon>Pseudomonadota</taxon>
        <taxon>Betaproteobacteria</taxon>
        <taxon>Burkholderiales</taxon>
        <taxon>Burkholderiaceae</taxon>
        <taxon>Cupriavidus</taxon>
    </lineage>
</organism>
<evidence type="ECO:0000313" key="1">
    <source>
        <dbReference type="EMBL" id="TSP11437.1"/>
    </source>
</evidence>
<sequence>MRVPEQLNLPAAKEGVPYLQQLVAKLTTAWANMAAQVNATSEGTIYGATNALAAAPTTGDHQRGDIVRNSAPAELGTAGSKYVVIGWQCVAAGTPGTWVQLRCLTGN</sequence>
<evidence type="ECO:0000313" key="2">
    <source>
        <dbReference type="Proteomes" id="UP000318943"/>
    </source>
</evidence>
<dbReference type="RefSeq" id="WP_144199526.1">
    <property type="nucleotide sequence ID" value="NZ_VCIZ01000010.1"/>
</dbReference>
<accession>A0ABY3EKF8</accession>
<protein>
    <recommendedName>
        <fullName evidence="3">Chitin-binding type-3 domain-containing protein</fullName>
    </recommendedName>
</protein>
<comment type="caution">
    <text evidence="1">The sequence shown here is derived from an EMBL/GenBank/DDBJ whole genome shotgun (WGS) entry which is preliminary data.</text>
</comment>
<name>A0ABY3EKF8_9BURK</name>
<dbReference type="EMBL" id="VCIZ01000010">
    <property type="protein sequence ID" value="TSP11437.1"/>
    <property type="molecule type" value="Genomic_DNA"/>
</dbReference>